<protein>
    <submittedName>
        <fullName evidence="2">Conjugal transfer pilus assembly protein TraE</fullName>
    </submittedName>
</protein>
<evidence type="ECO:0000313" key="3">
    <source>
        <dbReference type="Proteomes" id="UP000537161"/>
    </source>
</evidence>
<keyword evidence="1" id="KW-0472">Membrane</keyword>
<sequence>MFSRIGKSRREPVDPLAGKPASFGIHRYLQGSSNLFEENRLLKFAIVGLFGITAVLGAVIYSADRNERTVVVPFGSGGDLYVTGAKPSAAYLRTITRNIVALAGTYSAYSADRQFAELLSIVHPSAYNSMRDSLNSILDELANNPTLSIATYIRPDQPVEWSDRDILVPVEKVRVIGGVIRKFRGNLRIRYAVENGRFWLVALNEESFNAETR</sequence>
<keyword evidence="1" id="KW-1133">Transmembrane helix</keyword>
<keyword evidence="1" id="KW-0812">Transmembrane</keyword>
<keyword evidence="3" id="KW-1185">Reference proteome</keyword>
<dbReference type="EMBL" id="JACIJH010000009">
    <property type="protein sequence ID" value="MBB5707482.1"/>
    <property type="molecule type" value="Genomic_DNA"/>
</dbReference>
<accession>A0A7W9B7L9</accession>
<organism evidence="2 3">
    <name type="scientific">Sphingopyxis panaciterrulae</name>
    <dbReference type="NCBI Taxonomy" id="462372"/>
    <lineage>
        <taxon>Bacteria</taxon>
        <taxon>Pseudomonadati</taxon>
        <taxon>Pseudomonadota</taxon>
        <taxon>Alphaproteobacteria</taxon>
        <taxon>Sphingomonadales</taxon>
        <taxon>Sphingomonadaceae</taxon>
        <taxon>Sphingopyxis</taxon>
    </lineage>
</organism>
<name>A0A7W9B7L9_9SPHN</name>
<dbReference type="RefSeq" id="WP_184099347.1">
    <property type="nucleotide sequence ID" value="NZ_JACIJH010000009.1"/>
</dbReference>
<evidence type="ECO:0000313" key="2">
    <source>
        <dbReference type="EMBL" id="MBB5707482.1"/>
    </source>
</evidence>
<proteinExistence type="predicted"/>
<evidence type="ECO:0000256" key="1">
    <source>
        <dbReference type="SAM" id="Phobius"/>
    </source>
</evidence>
<dbReference type="AlphaFoldDB" id="A0A7W9B7L9"/>
<reference evidence="2 3" key="1">
    <citation type="submission" date="2020-08" db="EMBL/GenBank/DDBJ databases">
        <title>Genomic Encyclopedia of Type Strains, Phase IV (KMG-IV): sequencing the most valuable type-strain genomes for metagenomic binning, comparative biology and taxonomic classification.</title>
        <authorList>
            <person name="Goeker M."/>
        </authorList>
    </citation>
    <scope>NUCLEOTIDE SEQUENCE [LARGE SCALE GENOMIC DNA]</scope>
    <source>
        <strain evidence="2 3">DSM 27163</strain>
    </source>
</reference>
<dbReference type="Pfam" id="PF05309">
    <property type="entry name" value="TraE"/>
    <property type="match status" value="1"/>
</dbReference>
<dbReference type="InterPro" id="IPR007973">
    <property type="entry name" value="Pilus_assembly_TraE"/>
</dbReference>
<feature type="transmembrane region" description="Helical" evidence="1">
    <location>
        <begin position="41"/>
        <end position="63"/>
    </location>
</feature>
<comment type="caution">
    <text evidence="2">The sequence shown here is derived from an EMBL/GenBank/DDBJ whole genome shotgun (WGS) entry which is preliminary data.</text>
</comment>
<dbReference type="Proteomes" id="UP000537161">
    <property type="component" value="Unassembled WGS sequence"/>
</dbReference>
<gene>
    <name evidence="2" type="ORF">FHR21_002848</name>
</gene>